<evidence type="ECO:0000313" key="3">
    <source>
        <dbReference type="Proteomes" id="UP000037069"/>
    </source>
</evidence>
<comment type="caution">
    <text evidence="2">The sequence shown here is derived from an EMBL/GenBank/DDBJ whole genome shotgun (WGS) entry which is preliminary data.</text>
</comment>
<dbReference type="EMBL" id="JRES01000611">
    <property type="protein sequence ID" value="KNC29874.1"/>
    <property type="molecule type" value="Genomic_DNA"/>
</dbReference>
<accession>A0A0L0CEJ4</accession>
<organism evidence="2 3">
    <name type="scientific">Lucilia cuprina</name>
    <name type="common">Green bottle fly</name>
    <name type="synonym">Australian sheep blowfly</name>
    <dbReference type="NCBI Taxonomy" id="7375"/>
    <lineage>
        <taxon>Eukaryota</taxon>
        <taxon>Metazoa</taxon>
        <taxon>Ecdysozoa</taxon>
        <taxon>Arthropoda</taxon>
        <taxon>Hexapoda</taxon>
        <taxon>Insecta</taxon>
        <taxon>Pterygota</taxon>
        <taxon>Neoptera</taxon>
        <taxon>Endopterygota</taxon>
        <taxon>Diptera</taxon>
        <taxon>Brachycera</taxon>
        <taxon>Muscomorpha</taxon>
        <taxon>Oestroidea</taxon>
        <taxon>Calliphoridae</taxon>
        <taxon>Luciliinae</taxon>
        <taxon>Lucilia</taxon>
    </lineage>
</organism>
<gene>
    <name evidence="2" type="ORF">FF38_13500</name>
</gene>
<feature type="region of interest" description="Disordered" evidence="1">
    <location>
        <begin position="52"/>
        <end position="74"/>
    </location>
</feature>
<proteinExistence type="predicted"/>
<keyword evidence="3" id="KW-1185">Reference proteome</keyword>
<evidence type="ECO:0000256" key="1">
    <source>
        <dbReference type="SAM" id="MobiDB-lite"/>
    </source>
</evidence>
<sequence length="182" mass="19961">MGEGAGIISEKISDPVPLSVSKPSVLIEKKQSSIFSANVSFLILTGLNEKKKNKNQKDHQQQGPSQSKTTMTSTEFSTKDIRFICIVGMLPPLRQVTFLKDPIFANWKKRATYSFLASSCDLPFCLFHDSHLALPFKSNKPGLLVLLSPTVACLKRAYNSKNSSSVGRLVKVLTRSAAALNC</sequence>
<reference evidence="2 3" key="1">
    <citation type="journal article" date="2015" name="Nat. Commun.">
        <title>Lucilia cuprina genome unlocks parasitic fly biology to underpin future interventions.</title>
        <authorList>
            <person name="Anstead C.A."/>
            <person name="Korhonen P.K."/>
            <person name="Young N.D."/>
            <person name="Hall R.S."/>
            <person name="Jex A.R."/>
            <person name="Murali S.C."/>
            <person name="Hughes D.S."/>
            <person name="Lee S.F."/>
            <person name="Perry T."/>
            <person name="Stroehlein A.J."/>
            <person name="Ansell B.R."/>
            <person name="Breugelmans B."/>
            <person name="Hofmann A."/>
            <person name="Qu J."/>
            <person name="Dugan S."/>
            <person name="Lee S.L."/>
            <person name="Chao H."/>
            <person name="Dinh H."/>
            <person name="Han Y."/>
            <person name="Doddapaneni H.V."/>
            <person name="Worley K.C."/>
            <person name="Muzny D.M."/>
            <person name="Ioannidis P."/>
            <person name="Waterhouse R.M."/>
            <person name="Zdobnov E.M."/>
            <person name="James P.J."/>
            <person name="Bagnall N.H."/>
            <person name="Kotze A.C."/>
            <person name="Gibbs R.A."/>
            <person name="Richards S."/>
            <person name="Batterham P."/>
            <person name="Gasser R.B."/>
        </authorList>
    </citation>
    <scope>NUCLEOTIDE SEQUENCE [LARGE SCALE GENOMIC DNA]</scope>
    <source>
        <strain evidence="2 3">LS</strain>
        <tissue evidence="2">Full body</tissue>
    </source>
</reference>
<name>A0A0L0CEJ4_LUCCU</name>
<protein>
    <submittedName>
        <fullName evidence="2">Uncharacterized protein</fullName>
    </submittedName>
</protein>
<dbReference type="Proteomes" id="UP000037069">
    <property type="component" value="Unassembled WGS sequence"/>
</dbReference>
<evidence type="ECO:0000313" key="2">
    <source>
        <dbReference type="EMBL" id="KNC29874.1"/>
    </source>
</evidence>
<feature type="compositionally biased region" description="Polar residues" evidence="1">
    <location>
        <begin position="63"/>
        <end position="74"/>
    </location>
</feature>
<dbReference type="AlphaFoldDB" id="A0A0L0CEJ4"/>